<accession>A0A2T3Z1L1</accession>
<dbReference type="GO" id="GO:0006351">
    <property type="term" value="P:DNA-templated transcription"/>
    <property type="evidence" value="ECO:0007669"/>
    <property type="project" value="InterPro"/>
</dbReference>
<dbReference type="STRING" id="1042311.A0A2T3Z1L1"/>
<dbReference type="GO" id="GO:0000981">
    <property type="term" value="F:DNA-binding transcription factor activity, RNA polymerase II-specific"/>
    <property type="evidence" value="ECO:0007669"/>
    <property type="project" value="InterPro"/>
</dbReference>
<dbReference type="InterPro" id="IPR050613">
    <property type="entry name" value="Sec_Metabolite_Reg"/>
</dbReference>
<evidence type="ECO:0000313" key="6">
    <source>
        <dbReference type="EMBL" id="PTB38692.1"/>
    </source>
</evidence>
<dbReference type="SMART" id="SM00906">
    <property type="entry name" value="Fungal_trans"/>
    <property type="match status" value="1"/>
</dbReference>
<comment type="subcellular location">
    <subcellularLocation>
        <location evidence="1">Nucleus</location>
    </subcellularLocation>
</comment>
<feature type="compositionally biased region" description="Basic and acidic residues" evidence="4">
    <location>
        <begin position="115"/>
        <end position="131"/>
    </location>
</feature>
<dbReference type="CDD" id="cd12148">
    <property type="entry name" value="fungal_TF_MHR"/>
    <property type="match status" value="1"/>
</dbReference>
<evidence type="ECO:0000256" key="2">
    <source>
        <dbReference type="ARBA" id="ARBA00022723"/>
    </source>
</evidence>
<dbReference type="GO" id="GO:0005634">
    <property type="term" value="C:nucleus"/>
    <property type="evidence" value="ECO:0007669"/>
    <property type="project" value="UniProtKB-SubCell"/>
</dbReference>
<dbReference type="GO" id="GO:0008270">
    <property type="term" value="F:zinc ion binding"/>
    <property type="evidence" value="ECO:0007669"/>
    <property type="project" value="InterPro"/>
</dbReference>
<dbReference type="PANTHER" id="PTHR31001:SF40">
    <property type="entry name" value="ZN(II)2CYS6 TRANSCRIPTION FACTOR (EUROFUNG)"/>
    <property type="match status" value="1"/>
</dbReference>
<organism evidence="6 7">
    <name type="scientific">Trichoderma asperellum (strain ATCC 204424 / CBS 433.97 / NBRC 101777)</name>
    <dbReference type="NCBI Taxonomy" id="1042311"/>
    <lineage>
        <taxon>Eukaryota</taxon>
        <taxon>Fungi</taxon>
        <taxon>Dikarya</taxon>
        <taxon>Ascomycota</taxon>
        <taxon>Pezizomycotina</taxon>
        <taxon>Sordariomycetes</taxon>
        <taxon>Hypocreomycetidae</taxon>
        <taxon>Hypocreales</taxon>
        <taxon>Hypocreaceae</taxon>
        <taxon>Trichoderma</taxon>
    </lineage>
</organism>
<dbReference type="AlphaFoldDB" id="A0A2T3Z1L1"/>
<dbReference type="Proteomes" id="UP000240493">
    <property type="component" value="Unassembled WGS sequence"/>
</dbReference>
<gene>
    <name evidence="6" type="ORF">M441DRAFT_446078</name>
</gene>
<dbReference type="SUPFAM" id="SSF57701">
    <property type="entry name" value="Zn2/Cys6 DNA-binding domain"/>
    <property type="match status" value="1"/>
</dbReference>
<dbReference type="PROSITE" id="PS50048">
    <property type="entry name" value="ZN2_CY6_FUNGAL_2"/>
    <property type="match status" value="1"/>
</dbReference>
<keyword evidence="3" id="KW-0539">Nucleus</keyword>
<dbReference type="OrthoDB" id="4898680at2759"/>
<reference evidence="6 7" key="1">
    <citation type="submission" date="2016-07" db="EMBL/GenBank/DDBJ databases">
        <title>Multiple horizontal gene transfer events from other fungi enriched the ability of initially mycotrophic Trichoderma (Ascomycota) to feed on dead plant biomass.</title>
        <authorList>
            <consortium name="DOE Joint Genome Institute"/>
            <person name="Aerts A."/>
            <person name="Atanasova L."/>
            <person name="Chenthamara K."/>
            <person name="Zhang J."/>
            <person name="Grujic M."/>
            <person name="Henrissat B."/>
            <person name="Kuo A."/>
            <person name="Salamov A."/>
            <person name="Lipzen A."/>
            <person name="Labutti K."/>
            <person name="Barry K."/>
            <person name="Miao Y."/>
            <person name="Rahimi M.J."/>
            <person name="Shen Q."/>
            <person name="Grigoriev I.V."/>
            <person name="Kubicek C.P."/>
            <person name="Druzhinina I.S."/>
        </authorList>
    </citation>
    <scope>NUCLEOTIDE SEQUENCE [LARGE SCALE GENOMIC DNA]</scope>
    <source>
        <strain evidence="6 7">CBS 433.97</strain>
    </source>
</reference>
<keyword evidence="2" id="KW-0479">Metal-binding</keyword>
<feature type="region of interest" description="Disordered" evidence="4">
    <location>
        <begin position="62"/>
        <end position="142"/>
    </location>
</feature>
<dbReference type="SMART" id="SM00066">
    <property type="entry name" value="GAL4"/>
    <property type="match status" value="1"/>
</dbReference>
<evidence type="ECO:0000256" key="3">
    <source>
        <dbReference type="ARBA" id="ARBA00023242"/>
    </source>
</evidence>
<name>A0A2T3Z1L1_TRIA4</name>
<dbReference type="PROSITE" id="PS00463">
    <property type="entry name" value="ZN2_CY6_FUNGAL_1"/>
    <property type="match status" value="1"/>
</dbReference>
<evidence type="ECO:0000256" key="1">
    <source>
        <dbReference type="ARBA" id="ARBA00004123"/>
    </source>
</evidence>
<evidence type="ECO:0000313" key="7">
    <source>
        <dbReference type="Proteomes" id="UP000240493"/>
    </source>
</evidence>
<feature type="region of interest" description="Disordered" evidence="4">
    <location>
        <begin position="167"/>
        <end position="186"/>
    </location>
</feature>
<dbReference type="EMBL" id="KZ679265">
    <property type="protein sequence ID" value="PTB38692.1"/>
    <property type="molecule type" value="Genomic_DNA"/>
</dbReference>
<protein>
    <recommendedName>
        <fullName evidence="5">Zn(2)-C6 fungal-type domain-containing protein</fullName>
    </recommendedName>
</protein>
<evidence type="ECO:0000259" key="5">
    <source>
        <dbReference type="PROSITE" id="PS50048"/>
    </source>
</evidence>
<sequence length="768" mass="85636">MTAQSASPPVMLRRPNGRMQACDPCRSRKVACDHQQPVCRRCISRGQEDECVYTSSMPRKPLSLKRLSSRDPGAPAGATTYTSSNSFHAGESSPRTAGLGPSRRPGSAEGYRSLRRAELRRQTNTHVHDTQKVIPPLGPSHTAYSFESPVDYAGRRRQSINHELASTTATPGGHLLSDRASTPAGDQESGYLGYISHSSVLQETESSLSMIQGFQAFLPQLASNGSRQSVEGLRCHCSPTKEMCLVVLRGIPAPNVGHIEANKDSPLYRDSWMRVVGQRVLSDLHERFGSYLGLCRVDSQLEDIAHFLSENTTKPFREDEPDPEKWIGQFTGDNLRWESIGFIFSFIYFLPGDCTAFDKDAAKKQWAQVSRVCLGLCIDLSRRFASANSLLAQLYMRRSTLESVHTGDASYSSWGTGAESVALATFLGLHAESNSPSYEPSLASESRRLLFAQMFVGEKHAVLFTGRPPRLSHRYAFTPLPLDLRDEDLLQGGEAIKEAVKSLDKNGWNTSGKVYAATFTRARYILSLLRDELIEIGIGKAAQKVACALLRDVKERQIEAIKDFPSGLDYNPSDLADPDANINVLFARILLQLEQLQNLFLIERLLLKHGEMNKSTLLPISFRLVELTLLFWTHKDRFAPFRNDFEWLVMAFATPSGGILCMELLNSSFKGSHPKNSSITRSNIIQQLSLLIGFLEWIDPSRPNGTMCVTTSAVMRRVLDHVLNAGSENMSWQPDNALDDMQLDFNFELFDTFDWIRPDVLTNQALES</sequence>
<dbReference type="PANTHER" id="PTHR31001">
    <property type="entry name" value="UNCHARACTERIZED TRANSCRIPTIONAL REGULATORY PROTEIN"/>
    <property type="match status" value="1"/>
</dbReference>
<dbReference type="CDD" id="cd00067">
    <property type="entry name" value="GAL4"/>
    <property type="match status" value="1"/>
</dbReference>
<evidence type="ECO:0000256" key="4">
    <source>
        <dbReference type="SAM" id="MobiDB-lite"/>
    </source>
</evidence>
<feature type="domain" description="Zn(2)-C6 fungal-type" evidence="5">
    <location>
        <begin position="21"/>
        <end position="53"/>
    </location>
</feature>
<dbReference type="InterPro" id="IPR007219">
    <property type="entry name" value="XnlR_reg_dom"/>
</dbReference>
<dbReference type="GO" id="GO:0003677">
    <property type="term" value="F:DNA binding"/>
    <property type="evidence" value="ECO:0007669"/>
    <property type="project" value="InterPro"/>
</dbReference>
<proteinExistence type="predicted"/>
<dbReference type="InterPro" id="IPR036864">
    <property type="entry name" value="Zn2-C6_fun-type_DNA-bd_sf"/>
</dbReference>
<keyword evidence="7" id="KW-1185">Reference proteome</keyword>
<dbReference type="Pfam" id="PF00172">
    <property type="entry name" value="Zn_clus"/>
    <property type="match status" value="1"/>
</dbReference>
<dbReference type="Gene3D" id="4.10.240.10">
    <property type="entry name" value="Zn(2)-C6 fungal-type DNA-binding domain"/>
    <property type="match status" value="1"/>
</dbReference>
<dbReference type="InterPro" id="IPR001138">
    <property type="entry name" value="Zn2Cys6_DnaBD"/>
</dbReference>